<name>A0A1H6Z7W1_9DEIO</name>
<dbReference type="Pfam" id="PF00005">
    <property type="entry name" value="ABC_tran"/>
    <property type="match status" value="1"/>
</dbReference>
<dbReference type="AlphaFoldDB" id="A0A1H6Z7W1"/>
<evidence type="ECO:0000259" key="4">
    <source>
        <dbReference type="PROSITE" id="PS50893"/>
    </source>
</evidence>
<keyword evidence="1" id="KW-0813">Transport</keyword>
<dbReference type="Proteomes" id="UP000199223">
    <property type="component" value="Unassembled WGS sequence"/>
</dbReference>
<gene>
    <name evidence="5" type="ORF">SAMN04488058_10937</name>
</gene>
<dbReference type="SUPFAM" id="SSF52540">
    <property type="entry name" value="P-loop containing nucleoside triphosphate hydrolases"/>
    <property type="match status" value="1"/>
</dbReference>
<dbReference type="SMART" id="SM00382">
    <property type="entry name" value="AAA"/>
    <property type="match status" value="1"/>
</dbReference>
<dbReference type="InterPro" id="IPR051782">
    <property type="entry name" value="ABC_Transporter_VariousFunc"/>
</dbReference>
<proteinExistence type="predicted"/>
<keyword evidence="3 5" id="KW-0067">ATP-binding</keyword>
<evidence type="ECO:0000313" key="6">
    <source>
        <dbReference type="Proteomes" id="UP000199223"/>
    </source>
</evidence>
<dbReference type="Gene3D" id="3.40.50.300">
    <property type="entry name" value="P-loop containing nucleotide triphosphate hydrolases"/>
    <property type="match status" value="1"/>
</dbReference>
<dbReference type="CDD" id="cd03230">
    <property type="entry name" value="ABC_DR_subfamily_A"/>
    <property type="match status" value="1"/>
</dbReference>
<keyword evidence="2" id="KW-0547">Nucleotide-binding</keyword>
<feature type="domain" description="ABC transporter" evidence="4">
    <location>
        <begin position="4"/>
        <end position="229"/>
    </location>
</feature>
<keyword evidence="6" id="KW-1185">Reference proteome</keyword>
<dbReference type="STRING" id="856736.SAMN04488058_10937"/>
<dbReference type="InterPro" id="IPR027417">
    <property type="entry name" value="P-loop_NTPase"/>
</dbReference>
<dbReference type="InterPro" id="IPR003439">
    <property type="entry name" value="ABC_transporter-like_ATP-bd"/>
</dbReference>
<reference evidence="6" key="1">
    <citation type="submission" date="2016-10" db="EMBL/GenBank/DDBJ databases">
        <authorList>
            <person name="Varghese N."/>
            <person name="Submissions S."/>
        </authorList>
    </citation>
    <scope>NUCLEOTIDE SEQUENCE [LARGE SCALE GENOMIC DNA]</scope>
    <source>
        <strain evidence="6">CGMCC 1.10218</strain>
    </source>
</reference>
<dbReference type="InterPro" id="IPR003593">
    <property type="entry name" value="AAA+_ATPase"/>
</dbReference>
<dbReference type="EMBL" id="FNZA01000009">
    <property type="protein sequence ID" value="SEJ48806.1"/>
    <property type="molecule type" value="Genomic_DNA"/>
</dbReference>
<dbReference type="PROSITE" id="PS50893">
    <property type="entry name" value="ABC_TRANSPORTER_2"/>
    <property type="match status" value="1"/>
</dbReference>
<accession>A0A1H6Z7W1</accession>
<sequence>MNALTVKELSARHGRRLILNDANLHVPLGSITALLGQNGSGKSTLMRSVLGLHRRTRGTVQVLDLPPGAAPALTRQRATFVPTGGAVMPGETAHTHFAFGARLYPRWQSERALQTARELHVPLDQRADQLSTGQRMGLALAYALGSGAELLLLDEPTNGLDPDHRTLLAQLLAAYAAAGNSVLLSSHVLPEIEGLADRGAFLKGGQVILEAELDDLRTRHVIVQAILPDLLPAGHLERLREVSGVESLDVQGRTLTVLVSGSRDPLLQAVTALRPIDVQFKPRPLAEAYAALLGTT</sequence>
<dbReference type="RefSeq" id="WP_143068354.1">
    <property type="nucleotide sequence ID" value="NZ_FNZA01000009.1"/>
</dbReference>
<protein>
    <submittedName>
        <fullName evidence="5">ABC-2 type transport system ATP-binding protein</fullName>
    </submittedName>
</protein>
<dbReference type="GO" id="GO:0005524">
    <property type="term" value="F:ATP binding"/>
    <property type="evidence" value="ECO:0007669"/>
    <property type="project" value="UniProtKB-KW"/>
</dbReference>
<dbReference type="PANTHER" id="PTHR42939">
    <property type="entry name" value="ABC TRANSPORTER ATP-BINDING PROTEIN ALBC-RELATED"/>
    <property type="match status" value="1"/>
</dbReference>
<evidence type="ECO:0000313" key="5">
    <source>
        <dbReference type="EMBL" id="SEJ48806.1"/>
    </source>
</evidence>
<dbReference type="PANTHER" id="PTHR42939:SF1">
    <property type="entry name" value="ABC TRANSPORTER ATP-BINDING PROTEIN ALBC-RELATED"/>
    <property type="match status" value="1"/>
</dbReference>
<organism evidence="5 6">
    <name type="scientific">Deinococcus reticulitermitis</name>
    <dbReference type="NCBI Taxonomy" id="856736"/>
    <lineage>
        <taxon>Bacteria</taxon>
        <taxon>Thermotogati</taxon>
        <taxon>Deinococcota</taxon>
        <taxon>Deinococci</taxon>
        <taxon>Deinococcales</taxon>
        <taxon>Deinococcaceae</taxon>
        <taxon>Deinococcus</taxon>
    </lineage>
</organism>
<dbReference type="GO" id="GO:0016887">
    <property type="term" value="F:ATP hydrolysis activity"/>
    <property type="evidence" value="ECO:0007669"/>
    <property type="project" value="InterPro"/>
</dbReference>
<evidence type="ECO:0000256" key="3">
    <source>
        <dbReference type="ARBA" id="ARBA00022840"/>
    </source>
</evidence>
<evidence type="ECO:0000256" key="1">
    <source>
        <dbReference type="ARBA" id="ARBA00022448"/>
    </source>
</evidence>
<evidence type="ECO:0000256" key="2">
    <source>
        <dbReference type="ARBA" id="ARBA00022741"/>
    </source>
</evidence>
<dbReference type="OrthoDB" id="9781337at2"/>